<feature type="domain" description="Mannosylglycerate hydrolase MGH1-like glycoside hydrolase" evidence="1">
    <location>
        <begin position="409"/>
        <end position="592"/>
    </location>
</feature>
<gene>
    <name evidence="2" type="ORF">KTA_07100</name>
</gene>
<evidence type="ECO:0000259" key="1">
    <source>
        <dbReference type="Pfam" id="PF22422"/>
    </source>
</evidence>
<dbReference type="SUPFAM" id="SSF48208">
    <property type="entry name" value="Six-hairpin glycosidases"/>
    <property type="match status" value="1"/>
</dbReference>
<reference evidence="2" key="1">
    <citation type="submission" date="2018-12" db="EMBL/GenBank/DDBJ databases">
        <title>Novel natural products biosynthetic potential of the class Ktedonobacteria.</title>
        <authorList>
            <person name="Zheng Y."/>
            <person name="Saitou A."/>
            <person name="Wang C.M."/>
            <person name="Toyoda A."/>
            <person name="Minakuchi Y."/>
            <person name="Sekiguchi Y."/>
            <person name="Ueda K."/>
            <person name="Takano H."/>
            <person name="Sakai Y."/>
            <person name="Yokota A."/>
            <person name="Yabe S."/>
        </authorList>
    </citation>
    <scope>NUCLEOTIDE SEQUENCE</scope>
    <source>
        <strain evidence="2">A3-2</strain>
    </source>
</reference>
<dbReference type="InterPro" id="IPR008928">
    <property type="entry name" value="6-hairpin_glycosidase_sf"/>
</dbReference>
<protein>
    <recommendedName>
        <fullName evidence="1">Mannosylglycerate hydrolase MGH1-like glycoside hydrolase domain-containing protein</fullName>
    </recommendedName>
</protein>
<proteinExistence type="predicted"/>
<dbReference type="Gene3D" id="1.50.10.10">
    <property type="match status" value="1"/>
</dbReference>
<dbReference type="InterPro" id="IPR054491">
    <property type="entry name" value="MGH1-like_GH"/>
</dbReference>
<dbReference type="InterPro" id="IPR012341">
    <property type="entry name" value="6hp_glycosidase-like_sf"/>
</dbReference>
<evidence type="ECO:0000313" key="2">
    <source>
        <dbReference type="EMBL" id="BBH92511.1"/>
    </source>
</evidence>
<name>A0A455SZK7_9CHLR</name>
<accession>A0A455SZK7</accession>
<sequence length="770" mass="86451">MVPRDDFTPYGYLDNPFHSWKLNPSGVLRSRPPLGMGWHVPNLGSYVRNQFQYSAHLNIGLGIDDDLLLITPQDFQRQSCALNSPLHTKNRFAYNCIVPSHNLLLHAVYFLVEEHVLGCLLSLVTTRESKLRVTCYIQHEHIHNPFTSRLWEHGLYGRALPGGNLAMLGIASEGDVFIHGWAALDEGPAPQPGEAIYTVSQAELAASLRGAAVVPPTVTQADPETGWQVRTLTLPCTLELAGPGEERRLLLLLARGVSLDESYRRWREAQEGFQTALREREREDEAFWTRAPQLSGDWPATWRRGFIYDQETLRMVVRPPCGLLKGPWDGMQIQAPRLVLAEAALDALALSYAAPALAEEVLLTHFTQAPHANLPCMREDGSYNMVADDGQICGTAPEWGYPLYCCDLLFRRSGNRTWLRRLYPAAAAYLRWWLEHRRDAEGWLVYACSWESGQDVSSRFGPQQTGGTLIQHVRPVDLQASMAQGAAIMARWATLLAQEEDEAQPGSVAPSLSRAEWQAEAAWWQRIADEFTVKTRRMWQYGWFRDYDARNQQWSSERDAMHLAPIFCGAAGWGQIEQLQEALRQPPSHSGGWAPLCWPPVALTVIGATDAAGLPEVAAELASQFIADGYRHLDQRSFRPEAGLPGVTREYRQARWSGATLEYVPAGIEGYGWGALGVHFLLRYLLGLREEEAGQLTVRPMLPQSLRRPGSRYQAGPIQWGGITLQATCTVQDADHYRFHLRASEPDQPPADWEWVGRWGEARLIQLTPS</sequence>
<dbReference type="Pfam" id="PF22422">
    <property type="entry name" value="MGH1-like_GH"/>
    <property type="match status" value="1"/>
</dbReference>
<dbReference type="AlphaFoldDB" id="A0A455SZK7"/>
<dbReference type="GO" id="GO:0005975">
    <property type="term" value="P:carbohydrate metabolic process"/>
    <property type="evidence" value="ECO:0007669"/>
    <property type="project" value="InterPro"/>
</dbReference>
<organism evidence="2">
    <name type="scientific">Thermogemmatispora argillosa</name>
    <dbReference type="NCBI Taxonomy" id="2045280"/>
    <lineage>
        <taxon>Bacteria</taxon>
        <taxon>Bacillati</taxon>
        <taxon>Chloroflexota</taxon>
        <taxon>Ktedonobacteria</taxon>
        <taxon>Thermogemmatisporales</taxon>
        <taxon>Thermogemmatisporaceae</taxon>
        <taxon>Thermogemmatispora</taxon>
    </lineage>
</organism>
<dbReference type="EMBL" id="AP019377">
    <property type="protein sequence ID" value="BBH92511.1"/>
    <property type="molecule type" value="Genomic_DNA"/>
</dbReference>